<evidence type="ECO:0000313" key="2">
    <source>
        <dbReference type="EMBL" id="CAG9333375.1"/>
    </source>
</evidence>
<feature type="transmembrane region" description="Helical" evidence="1">
    <location>
        <begin position="65"/>
        <end position="89"/>
    </location>
</feature>
<accession>A0AAU9K8W1</accession>
<protein>
    <submittedName>
        <fullName evidence="2">Uncharacterized protein</fullName>
    </submittedName>
</protein>
<evidence type="ECO:0000256" key="1">
    <source>
        <dbReference type="SAM" id="Phobius"/>
    </source>
</evidence>
<dbReference type="Proteomes" id="UP001162131">
    <property type="component" value="Unassembled WGS sequence"/>
</dbReference>
<proteinExistence type="predicted"/>
<name>A0AAU9K8W1_9CILI</name>
<keyword evidence="1" id="KW-1133">Transmembrane helix</keyword>
<dbReference type="EMBL" id="CAJZBQ010000056">
    <property type="protein sequence ID" value="CAG9333375.1"/>
    <property type="molecule type" value="Genomic_DNA"/>
</dbReference>
<organism evidence="2 3">
    <name type="scientific">Blepharisma stoltei</name>
    <dbReference type="NCBI Taxonomy" id="1481888"/>
    <lineage>
        <taxon>Eukaryota</taxon>
        <taxon>Sar</taxon>
        <taxon>Alveolata</taxon>
        <taxon>Ciliophora</taxon>
        <taxon>Postciliodesmatophora</taxon>
        <taxon>Heterotrichea</taxon>
        <taxon>Heterotrichida</taxon>
        <taxon>Blepharismidae</taxon>
        <taxon>Blepharisma</taxon>
    </lineage>
</organism>
<keyword evidence="1" id="KW-0812">Transmembrane</keyword>
<dbReference type="AlphaFoldDB" id="A0AAU9K8W1"/>
<keyword evidence="3" id="KW-1185">Reference proteome</keyword>
<evidence type="ECO:0000313" key="3">
    <source>
        <dbReference type="Proteomes" id="UP001162131"/>
    </source>
</evidence>
<comment type="caution">
    <text evidence="2">The sequence shown here is derived from an EMBL/GenBank/DDBJ whole genome shotgun (WGS) entry which is preliminary data.</text>
</comment>
<reference evidence="2" key="1">
    <citation type="submission" date="2021-09" db="EMBL/GenBank/DDBJ databases">
        <authorList>
            <consortium name="AG Swart"/>
            <person name="Singh M."/>
            <person name="Singh A."/>
            <person name="Seah K."/>
            <person name="Emmerich C."/>
        </authorList>
    </citation>
    <scope>NUCLEOTIDE SEQUENCE</scope>
    <source>
        <strain evidence="2">ATCC30299</strain>
    </source>
</reference>
<keyword evidence="1" id="KW-0472">Membrane</keyword>
<gene>
    <name evidence="2" type="ORF">BSTOLATCC_MIC58188</name>
</gene>
<sequence>MLRRTILKALPKRSGGHAHPDFPFLGNYKHKRIISIYETNLWIYDGVQPEYLVDFWNPHITGPVLAFRCFMFTIAIPLAVMYLTVQVVYPFFTKPYRSFAWDNPNSNVKKFHNKIVNERVFQKKNPLGLVNVPDYPTEGWVANEHPAYRKFKV</sequence>